<dbReference type="PROSITE" id="PS51257">
    <property type="entry name" value="PROKAR_LIPOPROTEIN"/>
    <property type="match status" value="1"/>
</dbReference>
<organism evidence="9 10">
    <name type="scientific">Madurella fahalii</name>
    <dbReference type="NCBI Taxonomy" id="1157608"/>
    <lineage>
        <taxon>Eukaryota</taxon>
        <taxon>Fungi</taxon>
        <taxon>Dikarya</taxon>
        <taxon>Ascomycota</taxon>
        <taxon>Pezizomycotina</taxon>
        <taxon>Sordariomycetes</taxon>
        <taxon>Sordariomycetidae</taxon>
        <taxon>Sordariales</taxon>
        <taxon>Sordariales incertae sedis</taxon>
        <taxon>Madurella</taxon>
    </lineage>
</organism>
<evidence type="ECO:0000256" key="1">
    <source>
        <dbReference type="ARBA" id="ARBA00004613"/>
    </source>
</evidence>
<reference evidence="9 10" key="1">
    <citation type="submission" date="2024-09" db="EMBL/GenBank/DDBJ databases">
        <title>Itraconazole resistance in Madurella fahalii resulting from another homologue of gene encoding cytochrome P450 14-alpha sterol demethylase (CYP51).</title>
        <authorList>
            <person name="Yoshioka I."/>
            <person name="Fahal A.H."/>
            <person name="Kaneko S."/>
            <person name="Yaguchi T."/>
        </authorList>
    </citation>
    <scope>NUCLEOTIDE SEQUENCE [LARGE SCALE GENOMIC DNA]</scope>
    <source>
        <strain evidence="9 10">IFM 68171</strain>
    </source>
</reference>
<evidence type="ECO:0000313" key="9">
    <source>
        <dbReference type="EMBL" id="GAB1319509.1"/>
    </source>
</evidence>
<feature type="region of interest" description="Disordered" evidence="6">
    <location>
        <begin position="38"/>
        <end position="85"/>
    </location>
</feature>
<dbReference type="Pfam" id="PF00190">
    <property type="entry name" value="Cupin_1"/>
    <property type="match status" value="1"/>
</dbReference>
<name>A0ABQ0GP61_9PEZI</name>
<keyword evidence="5" id="KW-0464">Manganese</keyword>
<comment type="similarity">
    <text evidence="2">Belongs to the germin family.</text>
</comment>
<dbReference type="Gene3D" id="2.60.120.10">
    <property type="entry name" value="Jelly Rolls"/>
    <property type="match status" value="1"/>
</dbReference>
<keyword evidence="3" id="KW-0964">Secreted</keyword>
<dbReference type="SUPFAM" id="SSF51182">
    <property type="entry name" value="RmlC-like cupins"/>
    <property type="match status" value="1"/>
</dbReference>
<dbReference type="InterPro" id="IPR019780">
    <property type="entry name" value="Germin_Mn-BS"/>
</dbReference>
<feature type="domain" description="Cupin type-1" evidence="8">
    <location>
        <begin position="133"/>
        <end position="286"/>
    </location>
</feature>
<keyword evidence="4" id="KW-0479">Metal-binding</keyword>
<dbReference type="GeneID" id="98180461"/>
<gene>
    <name evidence="9" type="ORF">MFIFM68171_09719</name>
</gene>
<dbReference type="EMBL" id="BAAFSV010000005">
    <property type="protein sequence ID" value="GAB1319509.1"/>
    <property type="molecule type" value="Genomic_DNA"/>
</dbReference>
<evidence type="ECO:0000256" key="4">
    <source>
        <dbReference type="ARBA" id="ARBA00022723"/>
    </source>
</evidence>
<evidence type="ECO:0000259" key="8">
    <source>
        <dbReference type="SMART" id="SM00835"/>
    </source>
</evidence>
<dbReference type="PANTHER" id="PTHR31238">
    <property type="entry name" value="GERMIN-LIKE PROTEIN SUBFAMILY 3 MEMBER 3"/>
    <property type="match status" value="1"/>
</dbReference>
<evidence type="ECO:0000256" key="5">
    <source>
        <dbReference type="ARBA" id="ARBA00023211"/>
    </source>
</evidence>
<evidence type="ECO:0000256" key="3">
    <source>
        <dbReference type="ARBA" id="ARBA00022525"/>
    </source>
</evidence>
<feature type="compositionally biased region" description="Low complexity" evidence="6">
    <location>
        <begin position="38"/>
        <end position="72"/>
    </location>
</feature>
<sequence length="314" mass="33136">MRFTSVVAIVIMTGCSAVLAAPGASSFIWSESTIGGCETSELSSTTSEPLSKTSELSSTTSEPLSKTSELLSNSPPASTDAPVLSDSSIIPTQTSIVSSIPTGDGLSLIQQLLLADTSADRFDLLPDDEQFVFDFNQPQEGAGDDGSLIVANRKTFPALIGTGAGMAVGHVGPCGLNTFHVHPRSAELQLVVSGRLVTEMVPENGVFDGEGNRRVIRNEVGPFQMTPFYQGSIHTQFNPDCADVIFVASFTSEDFGTGQVLDETLAFTDDVIAAAFGHAIAGKDIDAVREAIPINITLSVEECLQQCGIEKRTR</sequence>
<dbReference type="InterPro" id="IPR001929">
    <property type="entry name" value="Germin"/>
</dbReference>
<feature type="chain" id="PRO_5046887659" evidence="7">
    <location>
        <begin position="21"/>
        <end position="314"/>
    </location>
</feature>
<dbReference type="PROSITE" id="PS00725">
    <property type="entry name" value="GERMIN"/>
    <property type="match status" value="1"/>
</dbReference>
<dbReference type="CDD" id="cd02241">
    <property type="entry name" value="cupin_OxOx"/>
    <property type="match status" value="1"/>
</dbReference>
<dbReference type="InterPro" id="IPR014710">
    <property type="entry name" value="RmlC-like_jellyroll"/>
</dbReference>
<dbReference type="RefSeq" id="XP_070921239.1">
    <property type="nucleotide sequence ID" value="XM_071065138.1"/>
</dbReference>
<keyword evidence="7" id="KW-0732">Signal</keyword>
<evidence type="ECO:0000313" key="10">
    <source>
        <dbReference type="Proteomes" id="UP001628179"/>
    </source>
</evidence>
<comment type="subcellular location">
    <subcellularLocation>
        <location evidence="1">Secreted</location>
    </subcellularLocation>
</comment>
<dbReference type="Proteomes" id="UP001628179">
    <property type="component" value="Unassembled WGS sequence"/>
</dbReference>
<proteinExistence type="inferred from homology"/>
<accession>A0ABQ0GP61</accession>
<evidence type="ECO:0000256" key="2">
    <source>
        <dbReference type="ARBA" id="ARBA00007456"/>
    </source>
</evidence>
<comment type="caution">
    <text evidence="9">The sequence shown here is derived from an EMBL/GenBank/DDBJ whole genome shotgun (WGS) entry which is preliminary data.</text>
</comment>
<dbReference type="InterPro" id="IPR006045">
    <property type="entry name" value="Cupin_1"/>
</dbReference>
<evidence type="ECO:0000256" key="7">
    <source>
        <dbReference type="SAM" id="SignalP"/>
    </source>
</evidence>
<evidence type="ECO:0000256" key="6">
    <source>
        <dbReference type="SAM" id="MobiDB-lite"/>
    </source>
</evidence>
<protein>
    <submittedName>
        <fullName evidence="9">Spherulin-1A 1</fullName>
    </submittedName>
</protein>
<feature type="signal peptide" evidence="7">
    <location>
        <begin position="1"/>
        <end position="20"/>
    </location>
</feature>
<dbReference type="SMART" id="SM00835">
    <property type="entry name" value="Cupin_1"/>
    <property type="match status" value="1"/>
</dbReference>
<keyword evidence="10" id="KW-1185">Reference proteome</keyword>
<dbReference type="InterPro" id="IPR011051">
    <property type="entry name" value="RmlC_Cupin_sf"/>
</dbReference>